<dbReference type="AlphaFoldDB" id="A0A6A5XEY2"/>
<reference evidence="4" key="1">
    <citation type="journal article" date="2020" name="Stud. Mycol.">
        <title>101 Dothideomycetes genomes: a test case for predicting lifestyles and emergence of pathogens.</title>
        <authorList>
            <person name="Haridas S."/>
            <person name="Albert R."/>
            <person name="Binder M."/>
            <person name="Bloem J."/>
            <person name="Labutti K."/>
            <person name="Salamov A."/>
            <person name="Andreopoulos B."/>
            <person name="Baker S."/>
            <person name="Barry K."/>
            <person name="Bills G."/>
            <person name="Bluhm B."/>
            <person name="Cannon C."/>
            <person name="Castanera R."/>
            <person name="Culley D."/>
            <person name="Daum C."/>
            <person name="Ezra D."/>
            <person name="Gonzalez J."/>
            <person name="Henrissat B."/>
            <person name="Kuo A."/>
            <person name="Liang C."/>
            <person name="Lipzen A."/>
            <person name="Lutzoni F."/>
            <person name="Magnuson J."/>
            <person name="Mondo S."/>
            <person name="Nolan M."/>
            <person name="Ohm R."/>
            <person name="Pangilinan J."/>
            <person name="Park H.-J."/>
            <person name="Ramirez L."/>
            <person name="Alfaro M."/>
            <person name="Sun H."/>
            <person name="Tritt A."/>
            <person name="Yoshinaga Y."/>
            <person name="Zwiers L.-H."/>
            <person name="Turgeon B."/>
            <person name="Goodwin S."/>
            <person name="Spatafora J."/>
            <person name="Crous P."/>
            <person name="Grigoriev I."/>
        </authorList>
    </citation>
    <scope>NUCLEOTIDE SEQUENCE</scope>
    <source>
        <strain evidence="4">CBS 175.79</strain>
    </source>
</reference>
<name>A0A6A5XEY2_9PLEO</name>
<dbReference type="EMBL" id="ML978074">
    <property type="protein sequence ID" value="KAF2011483.1"/>
    <property type="molecule type" value="Genomic_DNA"/>
</dbReference>
<dbReference type="InterPro" id="IPR056136">
    <property type="entry name" value="DUF7719"/>
</dbReference>
<evidence type="ECO:0000259" key="3">
    <source>
        <dbReference type="Pfam" id="PF24841"/>
    </source>
</evidence>
<dbReference type="PANTHER" id="PTHR37846">
    <property type="entry name" value="YALI0B21296P"/>
    <property type="match status" value="1"/>
</dbReference>
<feature type="transmembrane region" description="Helical" evidence="2">
    <location>
        <begin position="81"/>
        <end position="99"/>
    </location>
</feature>
<dbReference type="RefSeq" id="XP_033379822.1">
    <property type="nucleotide sequence ID" value="XM_033522728.1"/>
</dbReference>
<accession>A0A6A5XEY2</accession>
<dbReference type="GeneID" id="54280125"/>
<proteinExistence type="predicted"/>
<evidence type="ECO:0000313" key="5">
    <source>
        <dbReference type="Proteomes" id="UP000799778"/>
    </source>
</evidence>
<keyword evidence="2" id="KW-0472">Membrane</keyword>
<feature type="transmembrane region" description="Helical" evidence="2">
    <location>
        <begin position="151"/>
        <end position="174"/>
    </location>
</feature>
<organism evidence="4 5">
    <name type="scientific">Aaosphaeria arxii CBS 175.79</name>
    <dbReference type="NCBI Taxonomy" id="1450172"/>
    <lineage>
        <taxon>Eukaryota</taxon>
        <taxon>Fungi</taxon>
        <taxon>Dikarya</taxon>
        <taxon>Ascomycota</taxon>
        <taxon>Pezizomycotina</taxon>
        <taxon>Dothideomycetes</taxon>
        <taxon>Pleosporomycetidae</taxon>
        <taxon>Pleosporales</taxon>
        <taxon>Pleosporales incertae sedis</taxon>
        <taxon>Aaosphaeria</taxon>
    </lineage>
</organism>
<dbReference type="Proteomes" id="UP000799778">
    <property type="component" value="Unassembled WGS sequence"/>
</dbReference>
<sequence length="218" mass="24593">MAVGNRKERRAATKKGATSSGFEPTTEIDEDGVEYILQHPDRSGPKGKTLFDMAEERQRELNKGKPGYTADGDLSEDDEELIGPFGIAFLYAISLGMLHLTLDVTVYSQYREQILWSEIIQRAVTATPVFLILVYLLHVDFSKQFPMLRNIFFLVMSTVAGCYLIFSVNMHGYFFVMKAAPPIGALWVWSVIEMHVAYAVASCVIVLGYLWWNGFQAF</sequence>
<evidence type="ECO:0000256" key="1">
    <source>
        <dbReference type="SAM" id="MobiDB-lite"/>
    </source>
</evidence>
<keyword evidence="2" id="KW-1133">Transmembrane helix</keyword>
<keyword evidence="2" id="KW-0812">Transmembrane</keyword>
<feature type="transmembrane region" description="Helical" evidence="2">
    <location>
        <begin position="119"/>
        <end position="139"/>
    </location>
</feature>
<protein>
    <recommendedName>
        <fullName evidence="3">DUF7719 domain-containing protein</fullName>
    </recommendedName>
</protein>
<dbReference type="PANTHER" id="PTHR37846:SF1">
    <property type="entry name" value="DEACETYLASE-LIKE PROTEIN"/>
    <property type="match status" value="1"/>
</dbReference>
<feature type="transmembrane region" description="Helical" evidence="2">
    <location>
        <begin position="186"/>
        <end position="212"/>
    </location>
</feature>
<dbReference type="Pfam" id="PF24841">
    <property type="entry name" value="DUF7719"/>
    <property type="match status" value="1"/>
</dbReference>
<evidence type="ECO:0000256" key="2">
    <source>
        <dbReference type="SAM" id="Phobius"/>
    </source>
</evidence>
<feature type="domain" description="DUF7719" evidence="3">
    <location>
        <begin position="149"/>
        <end position="216"/>
    </location>
</feature>
<feature type="region of interest" description="Disordered" evidence="1">
    <location>
        <begin position="1"/>
        <end position="31"/>
    </location>
</feature>
<dbReference type="OrthoDB" id="5597489at2759"/>
<keyword evidence="5" id="KW-1185">Reference proteome</keyword>
<gene>
    <name evidence="4" type="ORF">BU24DRAFT_281878</name>
</gene>
<evidence type="ECO:0000313" key="4">
    <source>
        <dbReference type="EMBL" id="KAF2011483.1"/>
    </source>
</evidence>